<feature type="non-terminal residue" evidence="1">
    <location>
        <position position="1"/>
    </location>
</feature>
<gene>
    <name evidence="1" type="ORF">EVA_11259</name>
</gene>
<sequence>GSSQACPEVESAIEGKNLVKEIFVPGKLINLVAR</sequence>
<proteinExistence type="predicted"/>
<accession>J9G1C5</accession>
<reference evidence="1" key="1">
    <citation type="journal article" date="2012" name="PLoS ONE">
        <title>Gene sets for utilization of primary and secondary nutrition supplies in the distal gut of endangered iberian lynx.</title>
        <authorList>
            <person name="Alcaide M."/>
            <person name="Messina E."/>
            <person name="Richter M."/>
            <person name="Bargiela R."/>
            <person name="Peplies J."/>
            <person name="Huws S.A."/>
            <person name="Newbold C.J."/>
            <person name="Golyshin P.N."/>
            <person name="Simon M.A."/>
            <person name="Lopez G."/>
            <person name="Yakimov M.M."/>
            <person name="Ferrer M."/>
        </authorList>
    </citation>
    <scope>NUCLEOTIDE SEQUENCE</scope>
</reference>
<dbReference type="AlphaFoldDB" id="J9G1C5"/>
<protein>
    <submittedName>
        <fullName evidence="1">Uncharacterized protein</fullName>
    </submittedName>
</protein>
<evidence type="ECO:0000313" key="1">
    <source>
        <dbReference type="EMBL" id="EJX00634.1"/>
    </source>
</evidence>
<dbReference type="EMBL" id="AMCI01003292">
    <property type="protein sequence ID" value="EJX00634.1"/>
    <property type="molecule type" value="Genomic_DNA"/>
</dbReference>
<name>J9G1C5_9ZZZZ</name>
<dbReference type="Gene3D" id="3.10.20.590">
    <property type="match status" value="1"/>
</dbReference>
<comment type="caution">
    <text evidence="1">The sequence shown here is derived from an EMBL/GenBank/DDBJ whole genome shotgun (WGS) entry which is preliminary data.</text>
</comment>
<organism evidence="1">
    <name type="scientific">gut metagenome</name>
    <dbReference type="NCBI Taxonomy" id="749906"/>
    <lineage>
        <taxon>unclassified sequences</taxon>
        <taxon>metagenomes</taxon>
        <taxon>organismal metagenomes</taxon>
    </lineage>
</organism>